<feature type="non-terminal residue" evidence="1">
    <location>
        <position position="402"/>
    </location>
</feature>
<evidence type="ECO:0000313" key="1">
    <source>
        <dbReference type="EMBL" id="KAJ2776689.1"/>
    </source>
</evidence>
<protein>
    <submittedName>
        <fullName evidence="1">Uncharacterized protein</fullName>
    </submittedName>
</protein>
<sequence length="402" mass="44099">MADIPTEAPFHTAGTAGAFPALPAATVPARRTRSSRFSVLLESSVDYAAYRAAYGRQFLQQQPRFDSLRDAETELESVLHDAAFSTTTAAGDGSIMAENVALAVDWFISALVLLFDGDEPFQNPDFLRLCCMFFAAPLYENNARLVQRHLVKRAYAELHVQPGETAYEASLWLLLALLHLTTEFQPDTYLLCKDSGLFPLLQHLVVHGEERNLQVLAMSLMFEIAQAVRLSSTDMACVTDDTLLFLLEYIERMRYATSDVYNNTGTKLVLALNEQFLRISGYASMPQSPAAGRRDSRAARQILRHRALVDKLERSGALAPHAALPLPADAEPPLSPPVSAVRAMHVRTASAGLSPPEATGLARSELLRHPAVHALPLESHGIPRSRSMDFRAQALGPGALLR</sequence>
<gene>
    <name evidence="1" type="ORF">GGI15_004773</name>
</gene>
<dbReference type="Proteomes" id="UP001140172">
    <property type="component" value="Unassembled WGS sequence"/>
</dbReference>
<reference evidence="1" key="1">
    <citation type="submission" date="2022-07" db="EMBL/GenBank/DDBJ databases">
        <title>Phylogenomic reconstructions and comparative analyses of Kickxellomycotina fungi.</title>
        <authorList>
            <person name="Reynolds N.K."/>
            <person name="Stajich J.E."/>
            <person name="Barry K."/>
            <person name="Grigoriev I.V."/>
            <person name="Crous P."/>
            <person name="Smith M.E."/>
        </authorList>
    </citation>
    <scope>NUCLEOTIDE SEQUENCE</scope>
    <source>
        <strain evidence="1">BCRC 34489</strain>
    </source>
</reference>
<keyword evidence="2" id="KW-1185">Reference proteome</keyword>
<organism evidence="1 2">
    <name type="scientific">Coemansia interrupta</name>
    <dbReference type="NCBI Taxonomy" id="1126814"/>
    <lineage>
        <taxon>Eukaryota</taxon>
        <taxon>Fungi</taxon>
        <taxon>Fungi incertae sedis</taxon>
        <taxon>Zoopagomycota</taxon>
        <taxon>Kickxellomycotina</taxon>
        <taxon>Kickxellomycetes</taxon>
        <taxon>Kickxellales</taxon>
        <taxon>Kickxellaceae</taxon>
        <taxon>Coemansia</taxon>
    </lineage>
</organism>
<evidence type="ECO:0000313" key="2">
    <source>
        <dbReference type="Proteomes" id="UP001140172"/>
    </source>
</evidence>
<dbReference type="AlphaFoldDB" id="A0A9W8H7E6"/>
<comment type="caution">
    <text evidence="1">The sequence shown here is derived from an EMBL/GenBank/DDBJ whole genome shotgun (WGS) entry which is preliminary data.</text>
</comment>
<dbReference type="EMBL" id="JANBUM010000473">
    <property type="protein sequence ID" value="KAJ2776689.1"/>
    <property type="molecule type" value="Genomic_DNA"/>
</dbReference>
<name>A0A9W8H7E6_9FUNG</name>
<accession>A0A9W8H7E6</accession>
<dbReference type="OrthoDB" id="445362at2759"/>
<proteinExistence type="predicted"/>